<keyword evidence="9" id="KW-1185">Reference proteome</keyword>
<dbReference type="GeneID" id="778774"/>
<feature type="domain" description="Vps72/YL1 C-terminal" evidence="6">
    <location>
        <begin position="286"/>
        <end position="315"/>
    </location>
</feature>
<dbReference type="SMART" id="SM00993">
    <property type="entry name" value="YL1_C"/>
    <property type="match status" value="1"/>
</dbReference>
<feature type="region of interest" description="Disordered" evidence="5">
    <location>
        <begin position="131"/>
        <end position="174"/>
    </location>
</feature>
<dbReference type="GO" id="GO:0005634">
    <property type="term" value="C:nucleus"/>
    <property type="evidence" value="ECO:0000318"/>
    <property type="project" value="GO_Central"/>
</dbReference>
<dbReference type="EMBL" id="AB210718">
    <property type="protein sequence ID" value="BAE06723.1"/>
    <property type="molecule type" value="mRNA"/>
</dbReference>
<dbReference type="STRING" id="7719.ENSCINP00000026106"/>
<evidence type="ECO:0000313" key="8">
    <source>
        <dbReference type="Ensembl" id="ENSCINP00000026106.2"/>
    </source>
</evidence>
<evidence type="ECO:0000259" key="6">
    <source>
        <dbReference type="SMART" id="SM00993"/>
    </source>
</evidence>
<proteinExistence type="evidence at transcript level"/>
<dbReference type="KEGG" id="cin:778774"/>
<evidence type="ECO:0000313" key="7">
    <source>
        <dbReference type="EMBL" id="BAE06723.1"/>
    </source>
</evidence>
<feature type="compositionally biased region" description="Basic and acidic residues" evidence="5">
    <location>
        <begin position="153"/>
        <end position="164"/>
    </location>
</feature>
<gene>
    <name evidence="7" type="primary">Ci-TCFL1</name>
    <name evidence="8" type="synonym">tcfl1</name>
</gene>
<protein>
    <recommendedName>
        <fullName evidence="3">Vacuolar protein sorting-associated protein 72 homolog</fullName>
    </recommendedName>
    <alternativeName>
        <fullName evidence="4">Transcription factor-like 1</fullName>
    </alternativeName>
</protein>
<dbReference type="Ensembl" id="ENSCINT00000026352.2">
    <property type="protein sequence ID" value="ENSCINP00000026106.2"/>
    <property type="gene ID" value="ENSCING00000014430.2"/>
</dbReference>
<comment type="similarity">
    <text evidence="2">Belongs to the VPS72/YL1 family.</text>
</comment>
<dbReference type="CTD" id="778774"/>
<accession>Q4H2Q4</accession>
<feature type="compositionally biased region" description="Basic and acidic residues" evidence="5">
    <location>
        <begin position="59"/>
        <end position="68"/>
    </location>
</feature>
<dbReference type="HOGENOM" id="CLU_040862_0_0_1"/>
<accession>A0A1W5BGM5</accession>
<dbReference type="Pfam" id="PF08265">
    <property type="entry name" value="YL1_C"/>
    <property type="match status" value="1"/>
</dbReference>
<reference evidence="7" key="4">
    <citation type="submission" date="2005-04" db="EMBL/GenBank/DDBJ databases">
        <title>Expressed genes in Ciona intestinalis.</title>
        <authorList>
            <person name="Satou Y."/>
        </authorList>
    </citation>
    <scope>NUCLEOTIDE SEQUENCE</scope>
</reference>
<evidence type="ECO:0000256" key="1">
    <source>
        <dbReference type="ARBA" id="ARBA00002050"/>
    </source>
</evidence>
<dbReference type="RefSeq" id="NP_001071832.1">
    <property type="nucleotide sequence ID" value="NM_001078364.1"/>
</dbReference>
<dbReference type="AlphaFoldDB" id="Q4H2Q4"/>
<dbReference type="InterPro" id="IPR046757">
    <property type="entry name" value="YL1_N"/>
</dbReference>
<dbReference type="OMA" id="TGPTIRY"/>
<name>Q4H2Q4_CIOIN</name>
<reference evidence="7" key="3">
    <citation type="journal article" date="2004" name="Development">
        <title>Gene expression profiles of transcription factors and signaling molecules in the ascidian embryo: towards a comprehensive understanding of gene networks.</title>
        <authorList>
            <person name="Imai K.S."/>
            <person name="Hino K."/>
            <person name="Yagi K."/>
            <person name="Satoh N."/>
            <person name="Satou Y."/>
        </authorList>
    </citation>
    <scope>NUCLEOTIDE SEQUENCE</scope>
</reference>
<dbReference type="InterPro" id="IPR013272">
    <property type="entry name" value="Vps72/YL1_C"/>
</dbReference>
<evidence type="ECO:0000256" key="2">
    <source>
        <dbReference type="ARBA" id="ARBA00006832"/>
    </source>
</evidence>
<dbReference type="PANTHER" id="PTHR13275">
    <property type="entry name" value="YL-1 PROTEIN TRANSCRIPTION FACTOR-LIKE 1"/>
    <property type="match status" value="1"/>
</dbReference>
<reference evidence="8" key="5">
    <citation type="submission" date="2025-05" db="UniProtKB">
        <authorList>
            <consortium name="Ensembl"/>
        </authorList>
    </citation>
    <scope>IDENTIFICATION</scope>
</reference>
<comment type="function">
    <text evidence="1">Deposition-and-exchange histone chaperone specific for H2AZ1, specifically chaperones H2AZ1 and deposits it into nucleosomes. As component of the SRCAP complex, mediates the ATP-dependent exchange of histone H2AZ1/H2B dimers for nucleosomal H2A/H2B, leading to transcriptional regulation of selected genes by chromatin remodeling.</text>
</comment>
<dbReference type="OrthoDB" id="78296at2759"/>
<dbReference type="PANTHER" id="PTHR13275:SF4">
    <property type="entry name" value="VACUOLAR PROTEIN SORTING-ASSOCIATED PROTEIN 72 HOMOLOG"/>
    <property type="match status" value="1"/>
</dbReference>
<evidence type="ECO:0000313" key="9">
    <source>
        <dbReference type="Proteomes" id="UP000008144"/>
    </source>
</evidence>
<organism evidence="7">
    <name type="scientific">Ciona intestinalis</name>
    <name type="common">Transparent sea squirt</name>
    <name type="synonym">Ascidia intestinalis</name>
    <dbReference type="NCBI Taxonomy" id="7719"/>
    <lineage>
        <taxon>Eukaryota</taxon>
        <taxon>Metazoa</taxon>
        <taxon>Chordata</taxon>
        <taxon>Tunicata</taxon>
        <taxon>Ascidiacea</taxon>
        <taxon>Phlebobranchia</taxon>
        <taxon>Cionidae</taxon>
        <taxon>Ciona</taxon>
    </lineage>
</organism>
<reference evidence="7" key="2">
    <citation type="journal article" date="2003" name="Dev. Genes Evol.">
        <title>Genomewide surveys of developmentally relevant genes in Ciona intestinalis.</title>
        <authorList>
            <person name="Satou Y."/>
            <person name="Satoh N."/>
        </authorList>
    </citation>
    <scope>NUCLEOTIDE SEQUENCE</scope>
</reference>
<dbReference type="Proteomes" id="UP000008144">
    <property type="component" value="Unassembled WGS sequence"/>
</dbReference>
<evidence type="ECO:0000256" key="3">
    <source>
        <dbReference type="ARBA" id="ARBA00020000"/>
    </source>
</evidence>
<dbReference type="GeneTree" id="ENSGT00390000017503"/>
<feature type="compositionally biased region" description="Basic and acidic residues" evidence="5">
    <location>
        <begin position="89"/>
        <end position="105"/>
    </location>
</feature>
<reference evidence="9" key="1">
    <citation type="journal article" date="2002" name="Science">
        <title>The draft genome of Ciona intestinalis: insights into chordate and vertebrate origins.</title>
        <authorList>
            <person name="Dehal P."/>
            <person name="Satou Y."/>
            <person name="Campbell R.K."/>
            <person name="Chapman J."/>
            <person name="Degnan B."/>
            <person name="De Tomaso A."/>
            <person name="Davidson B."/>
            <person name="Di Gregorio A."/>
            <person name="Gelpke M."/>
            <person name="Goodstein D.M."/>
            <person name="Harafuji N."/>
            <person name="Hastings K.E."/>
            <person name="Ho I."/>
            <person name="Hotta K."/>
            <person name="Huang W."/>
            <person name="Kawashima T."/>
            <person name="Lemaire P."/>
            <person name="Martinez D."/>
            <person name="Meinertzhagen I.A."/>
            <person name="Necula S."/>
            <person name="Nonaka M."/>
            <person name="Putnam N."/>
            <person name="Rash S."/>
            <person name="Saiga H."/>
            <person name="Satake M."/>
            <person name="Terry A."/>
            <person name="Yamada L."/>
            <person name="Wang H.G."/>
            <person name="Awazu S."/>
            <person name="Azumi K."/>
            <person name="Boore J."/>
            <person name="Branno M."/>
            <person name="Chin-Bow S."/>
            <person name="DeSantis R."/>
            <person name="Doyle S."/>
            <person name="Francino P."/>
            <person name="Keys D.N."/>
            <person name="Haga S."/>
            <person name="Hayashi H."/>
            <person name="Hino K."/>
            <person name="Imai K.S."/>
            <person name="Inaba K."/>
            <person name="Kano S."/>
            <person name="Kobayashi K."/>
            <person name="Kobayashi M."/>
            <person name="Lee B.I."/>
            <person name="Makabe K.W."/>
            <person name="Manohar C."/>
            <person name="Matassi G."/>
            <person name="Medina M."/>
            <person name="Mochizuki Y."/>
            <person name="Mount S."/>
            <person name="Morishita T."/>
            <person name="Miura S."/>
            <person name="Nakayama A."/>
            <person name="Nishizaka S."/>
            <person name="Nomoto H."/>
            <person name="Ohta F."/>
            <person name="Oishi K."/>
            <person name="Rigoutsos I."/>
            <person name="Sano M."/>
            <person name="Sasaki A."/>
            <person name="Sasakura Y."/>
            <person name="Shoguchi E."/>
            <person name="Shin-i T."/>
            <person name="Spagnuolo A."/>
            <person name="Stainier D."/>
            <person name="Suzuki M.M."/>
            <person name="Tassy O."/>
            <person name="Takatori N."/>
            <person name="Tokuoka M."/>
            <person name="Yagi K."/>
            <person name="Yoshizaki F."/>
            <person name="Wada S."/>
            <person name="Zhang C."/>
            <person name="Hyatt P.D."/>
            <person name="Larimer F."/>
            <person name="Detter C."/>
            <person name="Doggett N."/>
            <person name="Glavina T."/>
            <person name="Hawkins T."/>
            <person name="Richardson P."/>
            <person name="Lucas S."/>
            <person name="Kohara Y."/>
            <person name="Levine M."/>
            <person name="Satoh N."/>
            <person name="Rokhsar D.S."/>
        </authorList>
    </citation>
    <scope>NUCLEOTIDE SEQUENCE [LARGE SCALE GENOMIC DNA]</scope>
</reference>
<evidence type="ECO:0000256" key="5">
    <source>
        <dbReference type="SAM" id="MobiDB-lite"/>
    </source>
</evidence>
<evidence type="ECO:0000256" key="4">
    <source>
        <dbReference type="ARBA" id="ARBA00032814"/>
    </source>
</evidence>
<feature type="region of interest" description="Disordered" evidence="5">
    <location>
        <begin position="1"/>
        <end position="105"/>
    </location>
</feature>
<sequence length="333" mass="38275">MAASRESRHNAGNRMSKVLEGELDEDEFYKTTYGGFNEEEEDNDFSSGAEDSADEVDSDFDRSEHDDVVSDEGEDKPRKKKKGGVMTKAYKEPAVKKKKETSEQTDIKMAKVSDDKKTVETKLGGVLDKDLDAPMRKSSRRATAANSLLTSIRQKEREISDKKKKENPRKQMIGIRRLTQEELLAEAEKTERRNLKSLENYQRLEASRKKTMVKKRTFNVPTINVYSTGMPVLHSKPEVDVESVDSPQPNEFNNQCKASRSFIIFSHDATFDEHFRWKKRRPVQKLLCPVTKKVARYKDPLTKIPYYDAVAFKQIREAYSSTMQELRTKGVVK</sequence>
<dbReference type="Pfam" id="PF05764">
    <property type="entry name" value="YL1"/>
    <property type="match status" value="1"/>
</dbReference>